<feature type="transmembrane region" description="Helical" evidence="1">
    <location>
        <begin position="22"/>
        <end position="40"/>
    </location>
</feature>
<feature type="transmembrane region" description="Helical" evidence="1">
    <location>
        <begin position="166"/>
        <end position="184"/>
    </location>
</feature>
<sequence length="271" mass="29806">MNETTEVLATGAPVRQFLDRHLALMGALLLVVLATMRVYFVAGFDLPTALSVLAIVDRTQLLTATVLSGVAYIVPLLFIQPRFRKWLWAGNAPGAGFTKQMRTALLWFPLSGVVIFTLSLPLLIGWFVGWLLLLVLKRQARRKARKAGRRSAGKDTHPLSPDTNNWIFASLVGLTLITVLYQPWLAREALHVANDEEVVAHVVGVQGDMTLVLELPGSAARWIKTDEIESRAVCRGVPAWYSATVSTLLPRQGEDCTAILNAKREASNSPQ</sequence>
<feature type="transmembrane region" description="Helical" evidence="1">
    <location>
        <begin position="61"/>
        <end position="79"/>
    </location>
</feature>
<evidence type="ECO:0000256" key="1">
    <source>
        <dbReference type="SAM" id="Phobius"/>
    </source>
</evidence>
<dbReference type="Proteomes" id="UP000244962">
    <property type="component" value="Unassembled WGS sequence"/>
</dbReference>
<keyword evidence="1" id="KW-0812">Transmembrane</keyword>
<reference evidence="3" key="1">
    <citation type="submission" date="2018-04" db="EMBL/GenBank/DDBJ databases">
        <authorList>
            <person name="Liu S."/>
            <person name="Wang Z."/>
            <person name="Li J."/>
        </authorList>
    </citation>
    <scope>NUCLEOTIDE SEQUENCE [LARGE SCALE GENOMIC DNA]</scope>
    <source>
        <strain evidence="3">622</strain>
    </source>
</reference>
<name>A0A2U1TCF0_9MICO</name>
<accession>A0A2U1TCF0</accession>
<dbReference type="RefSeq" id="WP_146188127.1">
    <property type="nucleotide sequence ID" value="NZ_QEFB01000012.1"/>
</dbReference>
<dbReference type="AlphaFoldDB" id="A0A2U1TCF0"/>
<comment type="caution">
    <text evidence="2">The sequence shown here is derived from an EMBL/GenBank/DDBJ whole genome shotgun (WGS) entry which is preliminary data.</text>
</comment>
<keyword evidence="3" id="KW-1185">Reference proteome</keyword>
<feature type="transmembrane region" description="Helical" evidence="1">
    <location>
        <begin position="106"/>
        <end position="136"/>
    </location>
</feature>
<keyword evidence="1" id="KW-1133">Transmembrane helix</keyword>
<evidence type="ECO:0000313" key="3">
    <source>
        <dbReference type="Proteomes" id="UP000244962"/>
    </source>
</evidence>
<keyword evidence="1" id="KW-0472">Membrane</keyword>
<evidence type="ECO:0000313" key="2">
    <source>
        <dbReference type="EMBL" id="PWC06569.1"/>
    </source>
</evidence>
<dbReference type="EMBL" id="QEFB01000012">
    <property type="protein sequence ID" value="PWC06569.1"/>
    <property type="molecule type" value="Genomic_DNA"/>
</dbReference>
<proteinExistence type="predicted"/>
<organism evidence="2 3">
    <name type="scientific">Mycetocola zhujimingii</name>
    <dbReference type="NCBI Taxonomy" id="2079792"/>
    <lineage>
        <taxon>Bacteria</taxon>
        <taxon>Bacillati</taxon>
        <taxon>Actinomycetota</taxon>
        <taxon>Actinomycetes</taxon>
        <taxon>Micrococcales</taxon>
        <taxon>Microbacteriaceae</taxon>
        <taxon>Mycetocola</taxon>
    </lineage>
</organism>
<protein>
    <submittedName>
        <fullName evidence="2">Uncharacterized protein</fullName>
    </submittedName>
</protein>
<gene>
    <name evidence="2" type="ORF">DF223_10730</name>
</gene>